<feature type="domain" description="RNA polymerase Rpb7-like N-terminal" evidence="6">
    <location>
        <begin position="8"/>
        <end position="64"/>
    </location>
</feature>
<evidence type="ECO:0000259" key="6">
    <source>
        <dbReference type="Pfam" id="PF03876"/>
    </source>
</evidence>
<dbReference type="InterPro" id="IPR013238">
    <property type="entry name" value="RNA_pol_III_Rbc25"/>
</dbReference>
<dbReference type="Gene3D" id="3.30.1490.120">
    <property type="entry name" value="RNA polymerase Rpb7-like, N-terminal domain"/>
    <property type="match status" value="1"/>
</dbReference>
<evidence type="ECO:0000259" key="7">
    <source>
        <dbReference type="Pfam" id="PF08292"/>
    </source>
</evidence>
<keyword evidence="5" id="KW-0539">Nucleus</keyword>
<comment type="similarity">
    <text evidence="2">Belongs to the eukaryotic RPB7/RPC8 RNA polymerase subunit family.</text>
</comment>
<proteinExistence type="inferred from homology"/>
<evidence type="ECO:0000256" key="5">
    <source>
        <dbReference type="ARBA" id="ARBA00023242"/>
    </source>
</evidence>
<dbReference type="PANTHER" id="PTHR12709:SF1">
    <property type="entry name" value="DNA-DIRECTED RNA POLYMERASE III SUBUNIT RPC8"/>
    <property type="match status" value="1"/>
</dbReference>
<gene>
    <name evidence="8" type="ORF">AKO1_001545</name>
</gene>
<organism evidence="8 9">
    <name type="scientific">Acrasis kona</name>
    <dbReference type="NCBI Taxonomy" id="1008807"/>
    <lineage>
        <taxon>Eukaryota</taxon>
        <taxon>Discoba</taxon>
        <taxon>Heterolobosea</taxon>
        <taxon>Tetramitia</taxon>
        <taxon>Eutetramitia</taxon>
        <taxon>Acrasidae</taxon>
        <taxon>Acrasis</taxon>
    </lineage>
</organism>
<evidence type="ECO:0000256" key="3">
    <source>
        <dbReference type="ARBA" id="ARBA00022478"/>
    </source>
</evidence>
<evidence type="ECO:0000313" key="8">
    <source>
        <dbReference type="EMBL" id="KAL0486631.1"/>
    </source>
</evidence>
<name>A0AAW2ZBR7_9EUKA</name>
<dbReference type="SUPFAM" id="SSF88798">
    <property type="entry name" value="N-terminal, heterodimerisation domain of RBP7 (RpoE)"/>
    <property type="match status" value="1"/>
</dbReference>
<keyword evidence="3 8" id="KW-0240">DNA-directed RNA polymerase</keyword>
<dbReference type="InterPro" id="IPR036898">
    <property type="entry name" value="RNA_pol_Rpb7-like_N_sf"/>
</dbReference>
<reference evidence="8 9" key="1">
    <citation type="submission" date="2024-03" db="EMBL/GenBank/DDBJ databases">
        <title>The Acrasis kona genome and developmental transcriptomes reveal deep origins of eukaryotic multicellular pathways.</title>
        <authorList>
            <person name="Sheikh S."/>
            <person name="Fu C.-J."/>
            <person name="Brown M.W."/>
            <person name="Baldauf S.L."/>
        </authorList>
    </citation>
    <scope>NUCLEOTIDE SEQUENCE [LARGE SCALE GENOMIC DNA]</scope>
    <source>
        <strain evidence="8 9">ATCC MYA-3509</strain>
    </source>
</reference>
<dbReference type="Gene3D" id="2.40.50.140">
    <property type="entry name" value="Nucleic acid-binding proteins"/>
    <property type="match status" value="1"/>
</dbReference>
<dbReference type="InterPro" id="IPR005576">
    <property type="entry name" value="Rpb7-like_N"/>
</dbReference>
<dbReference type="PANTHER" id="PTHR12709">
    <property type="entry name" value="DNA-DIRECTED RNA POLYMERASE II, III"/>
    <property type="match status" value="1"/>
</dbReference>
<dbReference type="Pfam" id="PF08292">
    <property type="entry name" value="RNA_pol_Rbc25"/>
    <property type="match status" value="1"/>
</dbReference>
<dbReference type="GO" id="GO:0006384">
    <property type="term" value="P:transcription initiation at RNA polymerase III promoter"/>
    <property type="evidence" value="ECO:0007669"/>
    <property type="project" value="TreeGrafter"/>
</dbReference>
<comment type="caution">
    <text evidence="8">The sequence shown here is derived from an EMBL/GenBank/DDBJ whole genome shotgun (WGS) entry which is preliminary data.</text>
</comment>
<dbReference type="SUPFAM" id="SSF50249">
    <property type="entry name" value="Nucleic acid-binding proteins"/>
    <property type="match status" value="1"/>
</dbReference>
<dbReference type="AlphaFoldDB" id="A0AAW2ZBR7"/>
<dbReference type="CDD" id="cd04330">
    <property type="entry name" value="RNAP_III_Rpc25_N"/>
    <property type="match status" value="1"/>
</dbReference>
<evidence type="ECO:0000256" key="4">
    <source>
        <dbReference type="ARBA" id="ARBA00023163"/>
    </source>
</evidence>
<evidence type="ECO:0000256" key="2">
    <source>
        <dbReference type="ARBA" id="ARBA00009307"/>
    </source>
</evidence>
<dbReference type="InterPro" id="IPR012340">
    <property type="entry name" value="NA-bd_OB-fold"/>
</dbReference>
<dbReference type="GO" id="GO:0005666">
    <property type="term" value="C:RNA polymerase III complex"/>
    <property type="evidence" value="ECO:0007669"/>
    <property type="project" value="TreeGrafter"/>
</dbReference>
<feature type="domain" description="RNA polymerase III subunit Rpc25" evidence="7">
    <location>
        <begin position="83"/>
        <end position="207"/>
    </location>
</feature>
<comment type="subcellular location">
    <subcellularLocation>
        <location evidence="1">Nucleus</location>
    </subcellularLocation>
</comment>
<accession>A0AAW2ZBR7</accession>
<dbReference type="EMBL" id="JAOPGA020001252">
    <property type="protein sequence ID" value="KAL0486631.1"/>
    <property type="molecule type" value="Genomic_DNA"/>
</dbReference>
<dbReference type="Pfam" id="PF03876">
    <property type="entry name" value="SHS2_Rpb7-N"/>
    <property type="match status" value="1"/>
</dbReference>
<dbReference type="InterPro" id="IPR045113">
    <property type="entry name" value="Rpb7-like"/>
</dbReference>
<evidence type="ECO:0000256" key="1">
    <source>
        <dbReference type="ARBA" id="ARBA00004123"/>
    </source>
</evidence>
<protein>
    <submittedName>
        <fullName evidence="8">DNA-directed RNA polymerase III subunit RPC8</fullName>
    </submittedName>
</protein>
<keyword evidence="9" id="KW-1185">Reference proteome</keyword>
<keyword evidence="4" id="KW-0804">Transcription</keyword>
<sequence>MFILSLVKDKLRVDPSRFDLNYDMALENCIHSKYSNKVLPNVGFCICVHDLTEKGDPYIYPGDGASYSDVKFRLVVFRPGIGEVIRGKVLSCDHRTGIKVSLGFFTDIYVPPHLLPEGSEFDDGTNLWTWVYQDVSYEYKIGGSFTFKVSNVQFNSSYTDVETPKVVLKRGQALMDNPRHNSKSMEDTPFVVIGRTNESGLGMDEWWEQ</sequence>
<dbReference type="Proteomes" id="UP001431209">
    <property type="component" value="Unassembled WGS sequence"/>
</dbReference>
<evidence type="ECO:0000313" key="9">
    <source>
        <dbReference type="Proteomes" id="UP001431209"/>
    </source>
</evidence>